<gene>
    <name evidence="6" type="ORF">ACFPYJ_19890</name>
</gene>
<evidence type="ECO:0000256" key="3">
    <source>
        <dbReference type="ARBA" id="ARBA00022801"/>
    </source>
</evidence>
<protein>
    <submittedName>
        <fullName evidence="6">Family 43 glycosylhydrolase</fullName>
    </submittedName>
</protein>
<evidence type="ECO:0000256" key="2">
    <source>
        <dbReference type="ARBA" id="ARBA00022729"/>
    </source>
</evidence>
<name>A0ABW0VZI0_9BACL</name>
<dbReference type="RefSeq" id="WP_379189944.1">
    <property type="nucleotide sequence ID" value="NZ_JBHSOW010000072.1"/>
</dbReference>
<evidence type="ECO:0000256" key="1">
    <source>
        <dbReference type="ARBA" id="ARBA00009865"/>
    </source>
</evidence>
<dbReference type="PIRSF" id="PIRSF025414">
    <property type="entry name" value="Alpha-L-arabinofuranosidase"/>
    <property type="match status" value="1"/>
</dbReference>
<comment type="similarity">
    <text evidence="1 5">Belongs to the glycosyl hydrolase 43 family.</text>
</comment>
<evidence type="ECO:0000256" key="4">
    <source>
        <dbReference type="ARBA" id="ARBA00023295"/>
    </source>
</evidence>
<reference evidence="7" key="1">
    <citation type="journal article" date="2019" name="Int. J. Syst. Evol. Microbiol.">
        <title>The Global Catalogue of Microorganisms (GCM) 10K type strain sequencing project: providing services to taxonomists for standard genome sequencing and annotation.</title>
        <authorList>
            <consortium name="The Broad Institute Genomics Platform"/>
            <consortium name="The Broad Institute Genome Sequencing Center for Infectious Disease"/>
            <person name="Wu L."/>
            <person name="Ma J."/>
        </authorList>
    </citation>
    <scope>NUCLEOTIDE SEQUENCE [LARGE SCALE GENOMIC DNA]</scope>
    <source>
        <strain evidence="7">CGMCC 1.3240</strain>
    </source>
</reference>
<keyword evidence="3 5" id="KW-0378">Hydrolase</keyword>
<dbReference type="PANTHER" id="PTHR43817">
    <property type="entry name" value="GLYCOSYL HYDROLASE"/>
    <property type="match status" value="1"/>
</dbReference>
<keyword evidence="4 5" id="KW-0326">Glycosidase</keyword>
<dbReference type="SUPFAM" id="SSF75005">
    <property type="entry name" value="Arabinanase/levansucrase/invertase"/>
    <property type="match status" value="1"/>
</dbReference>
<dbReference type="Pfam" id="PF04616">
    <property type="entry name" value="Glyco_hydro_43"/>
    <property type="match status" value="1"/>
</dbReference>
<comment type="caution">
    <text evidence="6">The sequence shown here is derived from an EMBL/GenBank/DDBJ whole genome shotgun (WGS) entry which is preliminary data.</text>
</comment>
<sequence length="316" mass="35782">MGTEEIIKPLIEQRADPYVYKHGDGCYYFTASVPAYDCIELRRSKTIDGLAGAKPVKVWEKHESGIMSEHIWAPELHYLDGNWYIYFAAGEMENKWRIRPYVLACKGPDPLADSWIELGMMEKADQDPFSFTDFSLDATVFEQSGRRYFVWAEKVGGQKGISNLYIAEMETPAKLKTVQVLLTTPDYDWERVGFWVNEGPAVLKRNGKVFITYSASATGACYCMGLLTAPDTADLLDPQAWTKSRHPVLSTDKEKDLFGPGHNSFTVSENGEDLIVFHARPYEEIVGDPLYDPNRHAMVMKVRWDQDGNPCFSSCS</sequence>
<proteinExistence type="inferred from homology"/>
<dbReference type="PANTHER" id="PTHR43817:SF1">
    <property type="entry name" value="HYDROLASE, FAMILY 43, PUTATIVE (AFU_ORTHOLOGUE AFUA_3G01660)-RELATED"/>
    <property type="match status" value="1"/>
</dbReference>
<dbReference type="Proteomes" id="UP001596047">
    <property type="component" value="Unassembled WGS sequence"/>
</dbReference>
<keyword evidence="2" id="KW-0732">Signal</keyword>
<evidence type="ECO:0000313" key="7">
    <source>
        <dbReference type="Proteomes" id="UP001596047"/>
    </source>
</evidence>
<dbReference type="EMBL" id="JBHSOW010000072">
    <property type="protein sequence ID" value="MFC5651330.1"/>
    <property type="molecule type" value="Genomic_DNA"/>
</dbReference>
<dbReference type="CDD" id="cd18817">
    <property type="entry name" value="GH43f_LbAraf43-like"/>
    <property type="match status" value="1"/>
</dbReference>
<organism evidence="6 7">
    <name type="scientific">Paenibacillus solisilvae</name>
    <dbReference type="NCBI Taxonomy" id="2486751"/>
    <lineage>
        <taxon>Bacteria</taxon>
        <taxon>Bacillati</taxon>
        <taxon>Bacillota</taxon>
        <taxon>Bacilli</taxon>
        <taxon>Bacillales</taxon>
        <taxon>Paenibacillaceae</taxon>
        <taxon>Paenibacillus</taxon>
    </lineage>
</organism>
<evidence type="ECO:0000256" key="5">
    <source>
        <dbReference type="RuleBase" id="RU361187"/>
    </source>
</evidence>
<dbReference type="InterPro" id="IPR006710">
    <property type="entry name" value="Glyco_hydro_43"/>
</dbReference>
<accession>A0ABW0VZI0</accession>
<dbReference type="InterPro" id="IPR016828">
    <property type="entry name" value="Alpha-L-arabinofuranosidase"/>
</dbReference>
<dbReference type="Gene3D" id="2.115.10.20">
    <property type="entry name" value="Glycosyl hydrolase domain, family 43"/>
    <property type="match status" value="1"/>
</dbReference>
<evidence type="ECO:0000313" key="6">
    <source>
        <dbReference type="EMBL" id="MFC5651330.1"/>
    </source>
</evidence>
<dbReference type="InterPro" id="IPR023296">
    <property type="entry name" value="Glyco_hydro_beta-prop_sf"/>
</dbReference>
<keyword evidence="7" id="KW-1185">Reference proteome</keyword>